<feature type="signal peptide" evidence="1">
    <location>
        <begin position="1"/>
        <end position="22"/>
    </location>
</feature>
<accession>A0A849VCK3</accession>
<dbReference type="SUPFAM" id="SSF51126">
    <property type="entry name" value="Pectin lyase-like"/>
    <property type="match status" value="1"/>
</dbReference>
<dbReference type="InterPro" id="IPR011050">
    <property type="entry name" value="Pectin_lyase_fold/virulence"/>
</dbReference>
<keyword evidence="1" id="KW-0732">Signal</keyword>
<evidence type="ECO:0000313" key="3">
    <source>
        <dbReference type="Proteomes" id="UP000586305"/>
    </source>
</evidence>
<dbReference type="RefSeq" id="WP_171626083.1">
    <property type="nucleotide sequence ID" value="NZ_JABBPG010000003.1"/>
</dbReference>
<dbReference type="EMBL" id="JABBPG010000003">
    <property type="protein sequence ID" value="NOU51026.1"/>
    <property type="molecule type" value="Genomic_DNA"/>
</dbReference>
<dbReference type="Proteomes" id="UP000586305">
    <property type="component" value="Unassembled WGS sequence"/>
</dbReference>
<protein>
    <submittedName>
        <fullName evidence="2">Uncharacterized protein</fullName>
    </submittedName>
</protein>
<dbReference type="AlphaFoldDB" id="A0A849VCK3"/>
<evidence type="ECO:0000256" key="1">
    <source>
        <dbReference type="SAM" id="SignalP"/>
    </source>
</evidence>
<reference evidence="2 3" key="1">
    <citation type="submission" date="2020-04" db="EMBL/GenBank/DDBJ databases">
        <title>Pseudoalteromonas caenipelagi sp. nov., isolated from a tidal flat.</title>
        <authorList>
            <person name="Park S."/>
            <person name="Yoon J.-H."/>
        </authorList>
    </citation>
    <scope>NUCLEOTIDE SEQUENCE [LARGE SCALE GENOMIC DNA]</scope>
    <source>
        <strain evidence="2 3">JBTF-M23</strain>
    </source>
</reference>
<feature type="chain" id="PRO_5032786216" evidence="1">
    <location>
        <begin position="23"/>
        <end position="648"/>
    </location>
</feature>
<keyword evidence="3" id="KW-1185">Reference proteome</keyword>
<dbReference type="InterPro" id="IPR012334">
    <property type="entry name" value="Pectin_lyas_fold"/>
</dbReference>
<organism evidence="2 3">
    <name type="scientific">Pseudoalteromonas caenipelagi</name>
    <dbReference type="NCBI Taxonomy" id="2726988"/>
    <lineage>
        <taxon>Bacteria</taxon>
        <taxon>Pseudomonadati</taxon>
        <taxon>Pseudomonadota</taxon>
        <taxon>Gammaproteobacteria</taxon>
        <taxon>Alteromonadales</taxon>
        <taxon>Pseudoalteromonadaceae</taxon>
        <taxon>Pseudoalteromonas</taxon>
    </lineage>
</organism>
<sequence length="648" mass="70225">MNILAKVCLLGVIAFYSSHSLAKNKTVYLSNEDFKYGTYLINEPGTYVLSEDITFNPNSIEALSDYATKHPNQARILNLNLPISAYQSGFPLFTQYKHGKANNNKFKPFNSKYDPAAYGLGFFAAIAVSADNVTIDLNGKVLQQSEEHALLQRFFALIELADQPFIPKQGPADFGTTFDPAKNVVIKNGTLGLSAHHGIHGNGNVNVKIENVNFEDFEVAAVALNGVDGLEINNSYANNRKDIPIIGLFSAAQFIKHYINYLERVGSPTVLEVNGAQLDVHDIKSSLETSINNVYADVIYGNGQINNTLHADEYAIFHNKSGLLDGNSYSYLLNHMGVAVNGFPLLPYTPQKFPARNVTFRNVVVKAQHADIVEVIAIDNNGTAVIDPNGAVFQLFNRHPETGQLMTISDESLANARYLGNVVSNAQAFVAKAKLNGEFENAPLDVSRLNISRSLLDWVEGKRGSEYLTSVVPSADSLFCNGDSMFHVNKGAIGFKLDGAQDVTLINTKIEQIKNFSQPGSTMCGDPKTVKSHPLATLSGYGGTASRGYSVSGSVSVEMRGVEVGEVYSAHGHVNGVDVLTNSHTVLLSSVVLNWLENLSGAYHPAGIEVGSGVELVDIQGACLQSSPDNTLVDHSQLIFEFVHNCSN</sequence>
<evidence type="ECO:0000313" key="2">
    <source>
        <dbReference type="EMBL" id="NOU51026.1"/>
    </source>
</evidence>
<name>A0A849VCK3_9GAMM</name>
<proteinExistence type="predicted"/>
<dbReference type="Gene3D" id="2.160.20.10">
    <property type="entry name" value="Single-stranded right-handed beta-helix, Pectin lyase-like"/>
    <property type="match status" value="1"/>
</dbReference>
<comment type="caution">
    <text evidence="2">The sequence shown here is derived from an EMBL/GenBank/DDBJ whole genome shotgun (WGS) entry which is preliminary data.</text>
</comment>
<gene>
    <name evidence="2" type="ORF">HG263_10825</name>
</gene>